<gene>
    <name evidence="1" type="ORF">ACFQ1S_10555</name>
</gene>
<keyword evidence="2" id="KW-1185">Reference proteome</keyword>
<comment type="caution">
    <text evidence="1">The sequence shown here is derived from an EMBL/GenBank/DDBJ whole genome shotgun (WGS) entry which is preliminary data.</text>
</comment>
<evidence type="ECO:0000313" key="2">
    <source>
        <dbReference type="Proteomes" id="UP001597045"/>
    </source>
</evidence>
<proteinExistence type="predicted"/>
<feature type="non-terminal residue" evidence="1">
    <location>
        <position position="1"/>
    </location>
</feature>
<organism evidence="1 2">
    <name type="scientific">Kibdelosporangium lantanae</name>
    <dbReference type="NCBI Taxonomy" id="1497396"/>
    <lineage>
        <taxon>Bacteria</taxon>
        <taxon>Bacillati</taxon>
        <taxon>Actinomycetota</taxon>
        <taxon>Actinomycetes</taxon>
        <taxon>Pseudonocardiales</taxon>
        <taxon>Pseudonocardiaceae</taxon>
        <taxon>Kibdelosporangium</taxon>
    </lineage>
</organism>
<protein>
    <submittedName>
        <fullName evidence="1">Amidohydrolase</fullName>
    </submittedName>
</protein>
<name>A0ABW3M6N0_9PSEU</name>
<dbReference type="Proteomes" id="UP001597045">
    <property type="component" value="Unassembled WGS sequence"/>
</dbReference>
<reference evidence="2" key="1">
    <citation type="journal article" date="2019" name="Int. J. Syst. Evol. Microbiol.">
        <title>The Global Catalogue of Microorganisms (GCM) 10K type strain sequencing project: providing services to taxonomists for standard genome sequencing and annotation.</title>
        <authorList>
            <consortium name="The Broad Institute Genomics Platform"/>
            <consortium name="The Broad Institute Genome Sequencing Center for Infectious Disease"/>
            <person name="Wu L."/>
            <person name="Ma J."/>
        </authorList>
    </citation>
    <scope>NUCLEOTIDE SEQUENCE [LARGE SCALE GENOMIC DNA]</scope>
    <source>
        <strain evidence="2">JCM 31486</strain>
    </source>
</reference>
<dbReference type="EMBL" id="JBHTIS010000472">
    <property type="protein sequence ID" value="MFD1045972.1"/>
    <property type="molecule type" value="Genomic_DNA"/>
</dbReference>
<evidence type="ECO:0000313" key="1">
    <source>
        <dbReference type="EMBL" id="MFD1045972.1"/>
    </source>
</evidence>
<sequence length="65" mass="6758">ALAGTGMKAHDALGAASWTAREYLGLPGLVEGAPADAVVYAEDPRGDLDQLDTPVAVVLRGRRVR</sequence>
<accession>A0ABW3M6N0</accession>